<protein>
    <submittedName>
        <fullName evidence="6">Succinate CoA transferase</fullName>
    </submittedName>
</protein>
<keyword evidence="7" id="KW-1185">Reference proteome</keyword>
<dbReference type="AlphaFoldDB" id="A0A934S1E9"/>
<organism evidence="6 7">
    <name type="scientific">Pelagicoccus mobilis</name>
    <dbReference type="NCBI Taxonomy" id="415221"/>
    <lineage>
        <taxon>Bacteria</taxon>
        <taxon>Pseudomonadati</taxon>
        <taxon>Verrucomicrobiota</taxon>
        <taxon>Opitutia</taxon>
        <taxon>Puniceicoccales</taxon>
        <taxon>Pelagicoccaceae</taxon>
        <taxon>Pelagicoccus</taxon>
    </lineage>
</organism>
<dbReference type="Gene3D" id="3.40.1080.20">
    <property type="entry name" value="Acetyl-CoA hydrolase/transferase C-terminal domain"/>
    <property type="match status" value="1"/>
</dbReference>
<dbReference type="PANTHER" id="PTHR43609">
    <property type="entry name" value="ACETYL-COA HYDROLASE"/>
    <property type="match status" value="1"/>
</dbReference>
<dbReference type="Proteomes" id="UP000617628">
    <property type="component" value="Unassembled WGS sequence"/>
</dbReference>
<name>A0A934S1E9_9BACT</name>
<dbReference type="GO" id="GO:0003986">
    <property type="term" value="F:acetyl-CoA hydrolase activity"/>
    <property type="evidence" value="ECO:0007669"/>
    <property type="project" value="TreeGrafter"/>
</dbReference>
<dbReference type="InterPro" id="IPR038460">
    <property type="entry name" value="AcetylCoA_hyd_C_sf"/>
</dbReference>
<dbReference type="NCBIfam" id="TIGR03458">
    <property type="entry name" value="YgfH_subfam"/>
    <property type="match status" value="1"/>
</dbReference>
<evidence type="ECO:0000313" key="6">
    <source>
        <dbReference type="EMBL" id="MBK1880577.1"/>
    </source>
</evidence>
<dbReference type="Gene3D" id="3.40.1080.10">
    <property type="entry name" value="Glutaconate Coenzyme A-transferase"/>
    <property type="match status" value="1"/>
</dbReference>
<evidence type="ECO:0000256" key="2">
    <source>
        <dbReference type="PIRSR" id="PIRSR617821-1"/>
    </source>
</evidence>
<comment type="similarity">
    <text evidence="1">Belongs to the acetyl-CoA hydrolase/transferase family.</text>
</comment>
<dbReference type="Gene3D" id="3.30.750.70">
    <property type="entry name" value="4-hydroxybutyrate coenzyme like domains"/>
    <property type="match status" value="1"/>
</dbReference>
<accession>A0A934S1E9</accession>
<dbReference type="GO" id="GO:0006084">
    <property type="term" value="P:acetyl-CoA metabolic process"/>
    <property type="evidence" value="ECO:0007669"/>
    <property type="project" value="InterPro"/>
</dbReference>
<keyword evidence="6" id="KW-0808">Transferase</keyword>
<evidence type="ECO:0000259" key="4">
    <source>
        <dbReference type="Pfam" id="PF02550"/>
    </source>
</evidence>
<dbReference type="EMBL" id="JAENIL010000100">
    <property type="protein sequence ID" value="MBK1880577.1"/>
    <property type="molecule type" value="Genomic_DNA"/>
</dbReference>
<dbReference type="InterPro" id="IPR017821">
    <property type="entry name" value="Succinate_CoA_transferase"/>
</dbReference>
<feature type="active site" description="5-glutamyl coenzyme A thioester intermediate" evidence="2">
    <location>
        <position position="287"/>
    </location>
</feature>
<gene>
    <name evidence="6" type="ORF">JIN87_27065</name>
</gene>
<feature type="binding site" evidence="3">
    <location>
        <position position="381"/>
    </location>
    <ligand>
        <name>CoA</name>
        <dbReference type="ChEBI" id="CHEBI:57287"/>
    </ligand>
</feature>
<feature type="domain" description="Acetyl-CoA hydrolase/transferase N-terminal" evidence="4">
    <location>
        <begin position="8"/>
        <end position="213"/>
    </location>
</feature>
<dbReference type="SUPFAM" id="SSF100950">
    <property type="entry name" value="NagB/RpiA/CoA transferase-like"/>
    <property type="match status" value="2"/>
</dbReference>
<dbReference type="GO" id="GO:0006083">
    <property type="term" value="P:acetate metabolic process"/>
    <property type="evidence" value="ECO:0007669"/>
    <property type="project" value="InterPro"/>
</dbReference>
<feature type="domain" description="Acetyl-CoA hydrolase/transferase C-terminal" evidence="5">
    <location>
        <begin position="319"/>
        <end position="462"/>
    </location>
</feature>
<dbReference type="InterPro" id="IPR003702">
    <property type="entry name" value="ActCoA_hydro_N"/>
</dbReference>
<evidence type="ECO:0000256" key="1">
    <source>
        <dbReference type="ARBA" id="ARBA00009632"/>
    </source>
</evidence>
<evidence type="ECO:0000256" key="3">
    <source>
        <dbReference type="PIRSR" id="PIRSR617821-2"/>
    </source>
</evidence>
<dbReference type="Pfam" id="PF13336">
    <property type="entry name" value="AcetylCoA_hyd_C"/>
    <property type="match status" value="1"/>
</dbReference>
<dbReference type="FunFam" id="3.40.1080.20:FF:000001">
    <property type="entry name" value="Acetyl-CoA hydrolase Ach1"/>
    <property type="match status" value="1"/>
</dbReference>
<dbReference type="InterPro" id="IPR037171">
    <property type="entry name" value="NagB/RpiA_transferase-like"/>
</dbReference>
<dbReference type="GO" id="GO:0008775">
    <property type="term" value="F:acetate CoA-transferase activity"/>
    <property type="evidence" value="ECO:0007669"/>
    <property type="project" value="InterPro"/>
</dbReference>
<evidence type="ECO:0000259" key="5">
    <source>
        <dbReference type="Pfam" id="PF13336"/>
    </source>
</evidence>
<feature type="binding site" evidence="3">
    <location>
        <position position="377"/>
    </location>
    <ligand>
        <name>CoA</name>
        <dbReference type="ChEBI" id="CHEBI:57287"/>
    </ligand>
</feature>
<dbReference type="PANTHER" id="PTHR43609:SF1">
    <property type="entry name" value="ACETYL-COA HYDROLASE"/>
    <property type="match status" value="1"/>
</dbReference>
<feature type="binding site" evidence="3">
    <location>
        <position position="357"/>
    </location>
    <ligand>
        <name>CoA</name>
        <dbReference type="ChEBI" id="CHEBI:57287"/>
    </ligand>
</feature>
<sequence length="499" mass="54642">MEMNKLKELTPEEAASYITNGMTVGFSGFTPAGAAKIVPKAIAKIAKEEHNSGREFKIGVITGASTGDSLDGELARADAVAWRTPYQSDKFLRKNINLGKTKFFDMHLSALPQNLRYGFLGKVDVAVIEASEVQADGKVILTTSVGATPTLARVAEKVIIELNTSHQESLYGLHDIYEPLDPPMRRPIHLTRCDGRIGTEYVQIDPNKIIGVVASEAPDEIGGFRESDATTMKIGENVATFLASEMRAGRVPTEFLPIQSGVGNIANAVLAALGDNEDIPSFQMYSEVIQDSVIKLMSEDKISFASATSLTLSPEVLQQTYDNYSFFKRRLLLRPQEISNHPEVIRRLGIISINTAIEVDIFGNVNSTHVMGKEMMNGIGGSGDFTRNAFISIFTCPSIAKAGAISAIVPMVSHLDHSEHSVQVLITEQGIADLRAKDPQGRANAIINNCVHPDYREMLWDYFKSMQSGHTPQTLKNAFKMHERFLEHKDMRGATITAG</sequence>
<comment type="caution">
    <text evidence="6">The sequence shown here is derived from an EMBL/GenBank/DDBJ whole genome shotgun (WGS) entry which is preliminary data.</text>
</comment>
<evidence type="ECO:0000313" key="7">
    <source>
        <dbReference type="Proteomes" id="UP000617628"/>
    </source>
</evidence>
<dbReference type="InterPro" id="IPR046433">
    <property type="entry name" value="ActCoA_hydro"/>
</dbReference>
<dbReference type="InterPro" id="IPR026888">
    <property type="entry name" value="AcetylCoA_hyd_C"/>
</dbReference>
<reference evidence="6" key="1">
    <citation type="submission" date="2021-01" db="EMBL/GenBank/DDBJ databases">
        <title>Modified the classification status of verrucomicrobia.</title>
        <authorList>
            <person name="Feng X."/>
        </authorList>
    </citation>
    <scope>NUCLEOTIDE SEQUENCE</scope>
    <source>
        <strain evidence="6">KCTC 13126</strain>
    </source>
</reference>
<dbReference type="Pfam" id="PF02550">
    <property type="entry name" value="AcetylCoA_hydro"/>
    <property type="match status" value="1"/>
</dbReference>
<feature type="binding site" evidence="3">
    <location>
        <position position="401"/>
    </location>
    <ligand>
        <name>CoA</name>
        <dbReference type="ChEBI" id="CHEBI:57287"/>
    </ligand>
</feature>
<proteinExistence type="inferred from homology"/>